<dbReference type="SUPFAM" id="SSF52172">
    <property type="entry name" value="CheY-like"/>
    <property type="match status" value="2"/>
</dbReference>
<keyword evidence="4" id="KW-0808">Transferase</keyword>
<evidence type="ECO:0000256" key="6">
    <source>
        <dbReference type="PROSITE-ProRule" id="PRU00169"/>
    </source>
</evidence>
<dbReference type="AlphaFoldDB" id="A0A0G4HY99"/>
<dbReference type="EMBL" id="CDMZ01004364">
    <property type="protein sequence ID" value="CEM49527.1"/>
    <property type="molecule type" value="Genomic_DNA"/>
</dbReference>
<feature type="modified residue" description="4-aspartylphosphate" evidence="6">
    <location>
        <position position="894"/>
    </location>
</feature>
<evidence type="ECO:0000256" key="1">
    <source>
        <dbReference type="ARBA" id="ARBA00000085"/>
    </source>
</evidence>
<dbReference type="VEuPathDB" id="CryptoDB:Cvel_9455"/>
<dbReference type="SUPFAM" id="SSF55874">
    <property type="entry name" value="ATPase domain of HSP90 chaperone/DNA topoisomerase II/histidine kinase"/>
    <property type="match status" value="1"/>
</dbReference>
<keyword evidence="3 6" id="KW-0597">Phosphoprotein</keyword>
<dbReference type="InterPro" id="IPR004358">
    <property type="entry name" value="Sig_transdc_His_kin-like_C"/>
</dbReference>
<feature type="region of interest" description="Disordered" evidence="7">
    <location>
        <begin position="609"/>
        <end position="629"/>
    </location>
</feature>
<feature type="transmembrane region" description="Helical" evidence="8">
    <location>
        <begin position="75"/>
        <end position="97"/>
    </location>
</feature>
<organism evidence="11">
    <name type="scientific">Chromera velia CCMP2878</name>
    <dbReference type="NCBI Taxonomy" id="1169474"/>
    <lineage>
        <taxon>Eukaryota</taxon>
        <taxon>Sar</taxon>
        <taxon>Alveolata</taxon>
        <taxon>Colpodellida</taxon>
        <taxon>Chromeraceae</taxon>
        <taxon>Chromera</taxon>
    </lineage>
</organism>
<gene>
    <name evidence="11" type="ORF">Cvel_9455</name>
</gene>
<evidence type="ECO:0000256" key="2">
    <source>
        <dbReference type="ARBA" id="ARBA00012438"/>
    </source>
</evidence>
<evidence type="ECO:0000256" key="4">
    <source>
        <dbReference type="ARBA" id="ARBA00022679"/>
    </source>
</evidence>
<name>A0A0G4HY99_9ALVE</name>
<evidence type="ECO:0000259" key="9">
    <source>
        <dbReference type="PROSITE" id="PS50109"/>
    </source>
</evidence>
<dbReference type="PRINTS" id="PR00344">
    <property type="entry name" value="BCTRLSENSOR"/>
</dbReference>
<feature type="domain" description="Response regulatory" evidence="10">
    <location>
        <begin position="631"/>
        <end position="771"/>
    </location>
</feature>
<evidence type="ECO:0000313" key="11">
    <source>
        <dbReference type="EMBL" id="CEM49527.1"/>
    </source>
</evidence>
<dbReference type="InterPro" id="IPR036097">
    <property type="entry name" value="HisK_dim/P_sf"/>
</dbReference>
<dbReference type="PhylomeDB" id="A0A0G4HY99"/>
<evidence type="ECO:0000259" key="10">
    <source>
        <dbReference type="PROSITE" id="PS50110"/>
    </source>
</evidence>
<dbReference type="PROSITE" id="PS50109">
    <property type="entry name" value="HIS_KIN"/>
    <property type="match status" value="1"/>
</dbReference>
<dbReference type="InterPro" id="IPR005467">
    <property type="entry name" value="His_kinase_dom"/>
</dbReference>
<dbReference type="SMART" id="SM00448">
    <property type="entry name" value="REC"/>
    <property type="match status" value="1"/>
</dbReference>
<dbReference type="SMART" id="SM00388">
    <property type="entry name" value="HisKA"/>
    <property type="match status" value="1"/>
</dbReference>
<feature type="compositionally biased region" description="Polar residues" evidence="7">
    <location>
        <begin position="1"/>
        <end position="14"/>
    </location>
</feature>
<comment type="catalytic activity">
    <reaction evidence="1">
        <text>ATP + protein L-histidine = ADP + protein N-phospho-L-histidine.</text>
        <dbReference type="EC" id="2.7.13.3"/>
    </reaction>
</comment>
<dbReference type="InterPro" id="IPR036890">
    <property type="entry name" value="HATPase_C_sf"/>
</dbReference>
<feature type="transmembrane region" description="Helical" evidence="8">
    <location>
        <begin position="51"/>
        <end position="69"/>
    </location>
</feature>
<dbReference type="PANTHER" id="PTHR43047:SF66">
    <property type="entry name" value="HISKA"/>
    <property type="match status" value="1"/>
</dbReference>
<dbReference type="InterPro" id="IPR001789">
    <property type="entry name" value="Sig_transdc_resp-reg_receiver"/>
</dbReference>
<dbReference type="Pfam" id="PF00072">
    <property type="entry name" value="Response_reg"/>
    <property type="match status" value="1"/>
</dbReference>
<accession>A0A0G4HY99</accession>
<evidence type="ECO:0000256" key="8">
    <source>
        <dbReference type="SAM" id="Phobius"/>
    </source>
</evidence>
<dbReference type="Pfam" id="PF02518">
    <property type="entry name" value="HATPase_c"/>
    <property type="match status" value="1"/>
</dbReference>
<feature type="domain" description="Histidine kinase" evidence="9">
    <location>
        <begin position="236"/>
        <end position="549"/>
    </location>
</feature>
<dbReference type="Gene3D" id="3.40.50.2300">
    <property type="match status" value="2"/>
</dbReference>
<keyword evidence="8" id="KW-0472">Membrane</keyword>
<dbReference type="SMART" id="SM00387">
    <property type="entry name" value="HATPase_c"/>
    <property type="match status" value="1"/>
</dbReference>
<dbReference type="InterPro" id="IPR003594">
    <property type="entry name" value="HATPase_dom"/>
</dbReference>
<feature type="compositionally biased region" description="Basic and acidic residues" evidence="7">
    <location>
        <begin position="812"/>
        <end position="828"/>
    </location>
</feature>
<feature type="region of interest" description="Disordered" evidence="7">
    <location>
        <begin position="781"/>
        <end position="841"/>
    </location>
</feature>
<feature type="transmembrane region" description="Helical" evidence="8">
    <location>
        <begin position="109"/>
        <end position="138"/>
    </location>
</feature>
<keyword evidence="8" id="KW-1133">Transmembrane helix</keyword>
<dbReference type="GO" id="GO:0009927">
    <property type="term" value="F:histidine phosphotransfer kinase activity"/>
    <property type="evidence" value="ECO:0007669"/>
    <property type="project" value="TreeGrafter"/>
</dbReference>
<keyword evidence="8" id="KW-0812">Transmembrane</keyword>
<dbReference type="CDD" id="cd00082">
    <property type="entry name" value="HisKA"/>
    <property type="match status" value="1"/>
</dbReference>
<dbReference type="PROSITE" id="PS50110">
    <property type="entry name" value="RESPONSE_REGULATORY"/>
    <property type="match status" value="2"/>
</dbReference>
<dbReference type="InterPro" id="IPR003661">
    <property type="entry name" value="HisK_dim/P_dom"/>
</dbReference>
<dbReference type="Gene3D" id="3.30.565.10">
    <property type="entry name" value="Histidine kinase-like ATPase, C-terminal domain"/>
    <property type="match status" value="1"/>
</dbReference>
<feature type="region of interest" description="Disordered" evidence="7">
    <location>
        <begin position="560"/>
        <end position="584"/>
    </location>
</feature>
<dbReference type="Gene3D" id="1.10.287.130">
    <property type="match status" value="1"/>
</dbReference>
<dbReference type="CDD" id="cd17546">
    <property type="entry name" value="REC_hyHK_CKI1_RcsC-like"/>
    <property type="match status" value="1"/>
</dbReference>
<evidence type="ECO:0000256" key="5">
    <source>
        <dbReference type="ARBA" id="ARBA00022777"/>
    </source>
</evidence>
<feature type="modified residue" description="4-aspartylphosphate" evidence="6">
    <location>
        <position position="682"/>
    </location>
</feature>
<proteinExistence type="predicted"/>
<protein>
    <recommendedName>
        <fullName evidence="2">histidine kinase</fullName>
        <ecNumber evidence="2">2.7.13.3</ecNumber>
    </recommendedName>
</protein>
<dbReference type="SUPFAM" id="SSF47384">
    <property type="entry name" value="Homodimeric domain of signal transducing histidine kinase"/>
    <property type="match status" value="1"/>
</dbReference>
<dbReference type="InterPro" id="IPR011006">
    <property type="entry name" value="CheY-like_superfamily"/>
</dbReference>
<evidence type="ECO:0000256" key="3">
    <source>
        <dbReference type="ARBA" id="ARBA00022553"/>
    </source>
</evidence>
<keyword evidence="5" id="KW-0418">Kinase</keyword>
<dbReference type="EC" id="2.7.13.3" evidence="2"/>
<dbReference type="GO" id="GO:0005886">
    <property type="term" value="C:plasma membrane"/>
    <property type="evidence" value="ECO:0007669"/>
    <property type="project" value="TreeGrafter"/>
</dbReference>
<feature type="region of interest" description="Disordered" evidence="7">
    <location>
        <begin position="1"/>
        <end position="24"/>
    </location>
</feature>
<reference evidence="11" key="1">
    <citation type="submission" date="2014-11" db="EMBL/GenBank/DDBJ databases">
        <authorList>
            <person name="Otto D Thomas"/>
            <person name="Naeem Raeece"/>
        </authorList>
    </citation>
    <scope>NUCLEOTIDE SEQUENCE</scope>
</reference>
<dbReference type="PANTHER" id="PTHR43047">
    <property type="entry name" value="TWO-COMPONENT HISTIDINE PROTEIN KINASE"/>
    <property type="match status" value="1"/>
</dbReference>
<dbReference type="GO" id="GO:0000155">
    <property type="term" value="F:phosphorelay sensor kinase activity"/>
    <property type="evidence" value="ECO:0007669"/>
    <property type="project" value="InterPro"/>
</dbReference>
<sequence>MFLPTDSPTDSKVGSASAKEKSFPEKIETTELSDGYRRECFKRHQKHLGQCVWPVCLFQVLLGPAFVFAGLSTPFVATLFSSSFIALTISMLPEICLKTDRLTELLRENIAFCGLLGFVVLFHVGFFCWTVPPIAVYLHAHGVSACTLKMNLHLPDRHFHILNVVDTLLWLGTGVYRFSDLENARDVLACMAILGGLPFLLGSALRQVPLRTLADAEREVQQRHRAERARDIFLSYLMHEMRNPLSGASLLVYEFMESLKELVRTTKNTNLPIESLRKMTKDEAVRLRQLASFMATQIDKMKGVCDDVLQLEKIQKGKFEYQFVPMALEEWVGKAGAQGVPLFTREGLEETEQTSGIDPDSVAVHFDWALEVAPEAESLLASHPVGVADFQRLEQVISNFLSNAKKFTSKGSVRLIFKVRLPTADEEVDITPSALTSSKQGCIARALKEGKSNLQEGGDVERERSELTWVVVRVSVTDSGVGLSEEDRRKLFRPYAQVRAGELQNGGGTGLGLCICKSFVEAHAGGRVGLESEGRGKGSTFFFQIFVPLLDFSHESPRHPNELLSPLSPNTSPRGSLDHRGSDTLCPRVAANKEELSPDLLSALAKRTKEKEIRSLPPSEAQQDKSSEGADVLLVDDDRFCLMAGSAAIRRLGFSVRTAEDGEEACDLVITQKAPFRFILMDRHMTKMDGPEAVSRLVSHFSSLSQSDTKTRVEENSGKGRGKVRVRPLIIGCTGDASEESKKEFCRAGTDTFLVKPLQPLQLAETLRELEKSSFFGQVEADGREGGVEVEEGGNGNGKGKEKAVPSSSRQFESEQERQSASDKKESMSHPQGEAAGSPTGADVLLVDDDRFCLMAGSAAIRRLGFSVRTAEDGEEACDLVITQKAPFRFILMDKNMAKWRAPKRSNE</sequence>
<evidence type="ECO:0000256" key="7">
    <source>
        <dbReference type="SAM" id="MobiDB-lite"/>
    </source>
</evidence>
<feature type="domain" description="Response regulatory" evidence="10">
    <location>
        <begin position="843"/>
        <end position="908"/>
    </location>
</feature>